<reference evidence="8 9" key="1">
    <citation type="submission" date="2017-05" db="EMBL/GenBank/DDBJ databases">
        <title>Draft genome sequence of Elsinoe australis.</title>
        <authorList>
            <person name="Cheng Q."/>
        </authorList>
    </citation>
    <scope>NUCLEOTIDE SEQUENCE [LARGE SCALE GENOMIC DNA]</scope>
    <source>
        <strain evidence="8 9">NL1</strain>
    </source>
</reference>
<comment type="caution">
    <text evidence="8">The sequence shown here is derived from an EMBL/GenBank/DDBJ whole genome shotgun (WGS) entry which is preliminary data.</text>
</comment>
<dbReference type="Pfam" id="PF01161">
    <property type="entry name" value="PBP"/>
    <property type="match status" value="1"/>
</dbReference>
<protein>
    <recommendedName>
        <fullName evidence="5">Large ribosomal subunit protein mL38</fullName>
    </recommendedName>
</protein>
<dbReference type="Gene3D" id="3.90.280.10">
    <property type="entry name" value="PEBP-like"/>
    <property type="match status" value="1"/>
</dbReference>
<feature type="region of interest" description="Disordered" evidence="7">
    <location>
        <begin position="33"/>
        <end position="59"/>
    </location>
</feature>
<dbReference type="EMBL" id="NHZQ01000121">
    <property type="protein sequence ID" value="PSK51928.1"/>
    <property type="molecule type" value="Genomic_DNA"/>
</dbReference>
<keyword evidence="6" id="KW-0175">Coiled coil</keyword>
<dbReference type="CDD" id="cd00866">
    <property type="entry name" value="PEBP_euk"/>
    <property type="match status" value="1"/>
</dbReference>
<evidence type="ECO:0000256" key="4">
    <source>
        <dbReference type="ARBA" id="ARBA00038016"/>
    </source>
</evidence>
<comment type="function">
    <text evidence="3">Component of the mitochondrial ribosome (mitoribosome), a dedicated translation machinery responsible for the synthesis of mitochondrial genome-encoded proteins, including at least some of the essential transmembrane subunits of the mitochondrial respiratory chain. The mitoribosomes are attached to the mitochondrial inner membrane and translation products are cotranslationally integrated into the membrane.</text>
</comment>
<dbReference type="InterPro" id="IPR035810">
    <property type="entry name" value="PEBP_euk"/>
</dbReference>
<dbReference type="Proteomes" id="UP000243723">
    <property type="component" value="Unassembled WGS sequence"/>
</dbReference>
<evidence type="ECO:0000256" key="1">
    <source>
        <dbReference type="ARBA" id="ARBA00004173"/>
    </source>
</evidence>
<gene>
    <name evidence="8" type="ORF">B9Z65_3195</name>
</gene>
<feature type="coiled-coil region" evidence="6">
    <location>
        <begin position="114"/>
        <end position="161"/>
    </location>
</feature>
<organism evidence="8 9">
    <name type="scientific">Elsinoe australis</name>
    <dbReference type="NCBI Taxonomy" id="40998"/>
    <lineage>
        <taxon>Eukaryota</taxon>
        <taxon>Fungi</taxon>
        <taxon>Dikarya</taxon>
        <taxon>Ascomycota</taxon>
        <taxon>Pezizomycotina</taxon>
        <taxon>Dothideomycetes</taxon>
        <taxon>Dothideomycetidae</taxon>
        <taxon>Myriangiales</taxon>
        <taxon>Elsinoaceae</taxon>
        <taxon>Elsinoe</taxon>
    </lineage>
</organism>
<evidence type="ECO:0000256" key="2">
    <source>
        <dbReference type="ARBA" id="ARBA00023128"/>
    </source>
</evidence>
<evidence type="ECO:0000256" key="6">
    <source>
        <dbReference type="SAM" id="Coils"/>
    </source>
</evidence>
<evidence type="ECO:0000313" key="9">
    <source>
        <dbReference type="Proteomes" id="UP000243723"/>
    </source>
</evidence>
<dbReference type="SUPFAM" id="SSF49777">
    <property type="entry name" value="PEBP-like"/>
    <property type="match status" value="1"/>
</dbReference>
<accession>A0A2P7ZUQ8</accession>
<keyword evidence="2" id="KW-0496">Mitochondrion</keyword>
<evidence type="ECO:0000256" key="7">
    <source>
        <dbReference type="SAM" id="MobiDB-lite"/>
    </source>
</evidence>
<dbReference type="OrthoDB" id="2153661at2759"/>
<proteinExistence type="inferred from homology"/>
<comment type="subcellular location">
    <subcellularLocation>
        <location evidence="1">Mitochondrion</location>
    </subcellularLocation>
</comment>
<dbReference type="GO" id="GO:0005739">
    <property type="term" value="C:mitochondrion"/>
    <property type="evidence" value="ECO:0007669"/>
    <property type="project" value="UniProtKB-SubCell"/>
</dbReference>
<dbReference type="FunFam" id="3.90.280.10:FF:000004">
    <property type="entry name" value="Mitochondrial large ribosomal subunit YmL35"/>
    <property type="match status" value="1"/>
</dbReference>
<dbReference type="PANTHER" id="PTHR11362">
    <property type="entry name" value="PHOSPHATIDYLETHANOLAMINE-BINDING PROTEIN"/>
    <property type="match status" value="1"/>
</dbReference>
<dbReference type="PANTHER" id="PTHR11362:SF82">
    <property type="entry name" value="PHOSPHATIDYLETHANOLAMINE-BINDING PROTEIN 4"/>
    <property type="match status" value="1"/>
</dbReference>
<evidence type="ECO:0000256" key="3">
    <source>
        <dbReference type="ARBA" id="ARBA00037226"/>
    </source>
</evidence>
<name>A0A2P7ZUQ8_9PEZI</name>
<dbReference type="InterPro" id="IPR008914">
    <property type="entry name" value="PEBP"/>
</dbReference>
<dbReference type="AlphaFoldDB" id="A0A2P7ZUQ8"/>
<feature type="compositionally biased region" description="Polar residues" evidence="7">
    <location>
        <begin position="42"/>
        <end position="52"/>
    </location>
</feature>
<sequence length="417" mass="48084">MSASRTGWRCLRCTVQGDSSVLFGRNQVRQLSSSASRREQVETQQAQSTSSKPPLDPNLVYTPRLERRLVKETGKYPVGSRRRRAALRNGSQIPFEQLPYQCFQEARSILAEDRAEKLEQIDTMRARIRRVQDQEVDAQNARSKERKLISMEQHLEELKILADINDPLVKRNFEDGIGDMNKPVYRHLAEKKWRSYERKVSAQRINQFKLVPDVLQALEPSVQVDLSFGRRRVDPGEYIESYISERAPTLKIQSYEKGTRLVTIACINPDVPNVAKDGFDFRCHFFAHNIPITPTQPLVDLGRLNEADQTVLPWLPAYNQKGAPYHRMSFFVLEQPDNVKLDTSLTKQKAKRDGFALRSVVDRHRLQPLGATLFRSQWDASTARVMQKLGIPGHDVEFKRMKVEPLPYKKLPGSRYR</sequence>
<comment type="similarity">
    <text evidence="4">Belongs to the phosphatidylethanolamine-binding protein family. Mitochondrion-specific ribosomal protein mL38 subfamily.</text>
</comment>
<evidence type="ECO:0000256" key="5">
    <source>
        <dbReference type="ARBA" id="ARBA00039444"/>
    </source>
</evidence>
<dbReference type="Gene3D" id="1.20.58.1180">
    <property type="match status" value="1"/>
</dbReference>
<dbReference type="STRING" id="40998.A0A2P7ZUQ8"/>
<dbReference type="InterPro" id="IPR036610">
    <property type="entry name" value="PEBP-like_sf"/>
</dbReference>
<evidence type="ECO:0000313" key="8">
    <source>
        <dbReference type="EMBL" id="PSK51928.1"/>
    </source>
</evidence>
<keyword evidence="9" id="KW-1185">Reference proteome</keyword>